<dbReference type="KEGG" id="dfa:DFA_11264"/>
<dbReference type="AlphaFoldDB" id="F4QFQ0"/>
<feature type="transmembrane region" description="Helical" evidence="1">
    <location>
        <begin position="12"/>
        <end position="29"/>
    </location>
</feature>
<evidence type="ECO:0000313" key="3">
    <source>
        <dbReference type="Proteomes" id="UP000007797"/>
    </source>
</evidence>
<dbReference type="GeneID" id="14866177"/>
<gene>
    <name evidence="2" type="ORF">DFA_11264</name>
</gene>
<keyword evidence="1" id="KW-0812">Transmembrane</keyword>
<protein>
    <submittedName>
        <fullName evidence="2">Uncharacterized protein</fullName>
    </submittedName>
</protein>
<evidence type="ECO:0000256" key="1">
    <source>
        <dbReference type="SAM" id="Phobius"/>
    </source>
</evidence>
<evidence type="ECO:0000313" key="2">
    <source>
        <dbReference type="EMBL" id="EGG13503.1"/>
    </source>
</evidence>
<dbReference type="RefSeq" id="XP_004350207.1">
    <property type="nucleotide sequence ID" value="XM_004350157.1"/>
</dbReference>
<dbReference type="EMBL" id="GL883029">
    <property type="protein sequence ID" value="EGG13503.1"/>
    <property type="molecule type" value="Genomic_DNA"/>
</dbReference>
<name>F4QFQ0_CACFS</name>
<keyword evidence="3" id="KW-1185">Reference proteome</keyword>
<sequence length="284" mass="31938">MNNNSGNSSSNWYLVVLMLMTLLLCQYHISLSISQQTIPDDERIQYGLPKPQNQSLCESYAGSNQNTRFICSNDTFDGQYRIVEIYSFLEPYENRDGANSSSSSLTSLKLTALKTFTLVRSGTTVEYLNGNNIQNFSSKLPDTLGYLNIENNPNFTGPIPDWFCRLHVLSIRDTLISSVPDCYWCYKGITLSSDLLKPHNFSCLVTISNKDNLLVTNRKNIATITVDNSIECTNLINTASNQFQCTTPHLSNGDHQLIVSNSYVESQVPFTFYSLAYLCEQSTN</sequence>
<keyword evidence="1" id="KW-1133">Transmembrane helix</keyword>
<keyword evidence="1" id="KW-0472">Membrane</keyword>
<organism evidence="2 3">
    <name type="scientific">Cavenderia fasciculata</name>
    <name type="common">Slime mold</name>
    <name type="synonym">Dictyostelium fasciculatum</name>
    <dbReference type="NCBI Taxonomy" id="261658"/>
    <lineage>
        <taxon>Eukaryota</taxon>
        <taxon>Amoebozoa</taxon>
        <taxon>Evosea</taxon>
        <taxon>Eumycetozoa</taxon>
        <taxon>Dictyostelia</taxon>
        <taxon>Acytosteliales</taxon>
        <taxon>Cavenderiaceae</taxon>
        <taxon>Cavenderia</taxon>
    </lineage>
</organism>
<proteinExistence type="predicted"/>
<dbReference type="Proteomes" id="UP000007797">
    <property type="component" value="Unassembled WGS sequence"/>
</dbReference>
<accession>F4QFQ0</accession>
<reference evidence="3" key="1">
    <citation type="journal article" date="2011" name="Genome Res.">
        <title>Phylogeny-wide analysis of social amoeba genomes highlights ancient origins for complex intercellular communication.</title>
        <authorList>
            <person name="Heidel A.J."/>
            <person name="Lawal H.M."/>
            <person name="Felder M."/>
            <person name="Schilde C."/>
            <person name="Helps N.R."/>
            <person name="Tunggal B."/>
            <person name="Rivero F."/>
            <person name="John U."/>
            <person name="Schleicher M."/>
            <person name="Eichinger L."/>
            <person name="Platzer M."/>
            <person name="Noegel A.A."/>
            <person name="Schaap P."/>
            <person name="Gloeckner G."/>
        </authorList>
    </citation>
    <scope>NUCLEOTIDE SEQUENCE [LARGE SCALE GENOMIC DNA]</scope>
    <source>
        <strain evidence="3">SH3</strain>
    </source>
</reference>